<dbReference type="PANTHER" id="PTHR21646:SF91">
    <property type="entry name" value="USP DOMAIN-CONTAINING PROTEIN"/>
    <property type="match status" value="1"/>
</dbReference>
<dbReference type="SUPFAM" id="SSF52821">
    <property type="entry name" value="Rhodanese/Cell cycle control phosphatase"/>
    <property type="match status" value="1"/>
</dbReference>
<dbReference type="Gene3D" id="1.20.58.80">
    <property type="entry name" value="Phosphotransferase system, lactose/cellobiose-type IIA subunit"/>
    <property type="match status" value="1"/>
</dbReference>
<organism evidence="6 7">
    <name type="scientific">Meloidogyne hapla</name>
    <name type="common">Root-knot nematode worm</name>
    <dbReference type="NCBI Taxonomy" id="6305"/>
    <lineage>
        <taxon>Eukaryota</taxon>
        <taxon>Metazoa</taxon>
        <taxon>Ecdysozoa</taxon>
        <taxon>Nematoda</taxon>
        <taxon>Chromadorea</taxon>
        <taxon>Rhabditida</taxon>
        <taxon>Tylenchina</taxon>
        <taxon>Tylenchomorpha</taxon>
        <taxon>Tylenchoidea</taxon>
        <taxon>Meloidogynidae</taxon>
        <taxon>Meloidogyninae</taxon>
        <taxon>Meloidogyne</taxon>
    </lineage>
</organism>
<dbReference type="InterPro" id="IPR038765">
    <property type="entry name" value="Papain-like_cys_pep_sf"/>
</dbReference>
<comment type="catalytic activity">
    <reaction evidence="1">
        <text>Thiol-dependent hydrolysis of ester, thioester, amide, peptide and isopeptide bonds formed by the C-terminal Gly of ubiquitin (a 76-residue protein attached to proteins as an intracellular targeting signal).</text>
        <dbReference type="EC" id="3.4.19.12"/>
    </reaction>
</comment>
<protein>
    <recommendedName>
        <fullName evidence="3">ubiquitinyl hydrolase 1</fullName>
        <ecNumber evidence="3">3.4.19.12</ecNumber>
    </recommendedName>
</protein>
<keyword evidence="6" id="KW-1185">Reference proteome</keyword>
<dbReference type="InterPro" id="IPR028889">
    <property type="entry name" value="USP"/>
</dbReference>
<dbReference type="SUPFAM" id="SSF54001">
    <property type="entry name" value="Cysteine proteinases"/>
    <property type="match status" value="1"/>
</dbReference>
<dbReference type="AlphaFoldDB" id="A0A1I8BS18"/>
<dbReference type="SUPFAM" id="SSF140856">
    <property type="entry name" value="USP8 N-terminal domain-like"/>
    <property type="match status" value="1"/>
</dbReference>
<evidence type="ECO:0000256" key="3">
    <source>
        <dbReference type="ARBA" id="ARBA00012759"/>
    </source>
</evidence>
<dbReference type="InterPro" id="IPR050185">
    <property type="entry name" value="Ub_carboxyl-term_hydrolase"/>
</dbReference>
<feature type="compositionally biased region" description="Polar residues" evidence="4">
    <location>
        <begin position="450"/>
        <end position="464"/>
    </location>
</feature>
<evidence type="ECO:0000256" key="4">
    <source>
        <dbReference type="SAM" id="MobiDB-lite"/>
    </source>
</evidence>
<evidence type="ECO:0000259" key="5">
    <source>
        <dbReference type="PROSITE" id="PS50235"/>
    </source>
</evidence>
<accession>A0A1I8BS18</accession>
<evidence type="ECO:0000256" key="1">
    <source>
        <dbReference type="ARBA" id="ARBA00000707"/>
    </source>
</evidence>
<dbReference type="GO" id="GO:0016579">
    <property type="term" value="P:protein deubiquitination"/>
    <property type="evidence" value="ECO:0007669"/>
    <property type="project" value="InterPro"/>
</dbReference>
<dbReference type="PROSITE" id="PS50235">
    <property type="entry name" value="USP_3"/>
    <property type="match status" value="1"/>
</dbReference>
<dbReference type="CDD" id="cd02674">
    <property type="entry name" value="Peptidase_C19R"/>
    <property type="match status" value="1"/>
</dbReference>
<dbReference type="WBParaSite" id="MhA1_Contig468.frz3.fgene1">
    <property type="protein sequence ID" value="MhA1_Contig468.frz3.fgene1"/>
    <property type="gene ID" value="MhA1_Contig468.frz3.fgene1"/>
</dbReference>
<comment type="similarity">
    <text evidence="2">Belongs to the peptidase C19 family.</text>
</comment>
<dbReference type="Proteomes" id="UP000095281">
    <property type="component" value="Unplaced"/>
</dbReference>
<dbReference type="InterPro" id="IPR036873">
    <property type="entry name" value="Rhodanese-like_dom_sf"/>
</dbReference>
<dbReference type="Pfam" id="PF00443">
    <property type="entry name" value="UCH"/>
    <property type="match status" value="1"/>
</dbReference>
<name>A0A1I8BS18_MELHA</name>
<dbReference type="InterPro" id="IPR018200">
    <property type="entry name" value="USP_CS"/>
</dbReference>
<evidence type="ECO:0000256" key="2">
    <source>
        <dbReference type="ARBA" id="ARBA00009085"/>
    </source>
</evidence>
<feature type="region of interest" description="Disordered" evidence="4">
    <location>
        <begin position="381"/>
        <end position="401"/>
    </location>
</feature>
<dbReference type="EC" id="3.4.19.12" evidence="3"/>
<feature type="domain" description="USP" evidence="5">
    <location>
        <begin position="437"/>
        <end position="780"/>
    </location>
</feature>
<dbReference type="OMA" id="EDCIRNH"/>
<proteinExistence type="inferred from homology"/>
<dbReference type="Gene3D" id="3.90.70.10">
    <property type="entry name" value="Cysteine proteinases"/>
    <property type="match status" value="1"/>
</dbReference>
<dbReference type="GO" id="GO:0004843">
    <property type="term" value="F:cysteine-type deubiquitinase activity"/>
    <property type="evidence" value="ECO:0007669"/>
    <property type="project" value="UniProtKB-EC"/>
</dbReference>
<dbReference type="InterPro" id="IPR001394">
    <property type="entry name" value="Peptidase_C19_UCH"/>
</dbReference>
<dbReference type="PANTHER" id="PTHR21646">
    <property type="entry name" value="UBIQUITIN CARBOXYL-TERMINAL HYDROLASE"/>
    <property type="match status" value="1"/>
</dbReference>
<feature type="region of interest" description="Disordered" evidence="4">
    <location>
        <begin position="439"/>
        <end position="477"/>
    </location>
</feature>
<reference evidence="7" key="1">
    <citation type="submission" date="2016-11" db="UniProtKB">
        <authorList>
            <consortium name="WormBaseParasite"/>
        </authorList>
    </citation>
    <scope>IDENTIFICATION</scope>
</reference>
<evidence type="ECO:0000313" key="7">
    <source>
        <dbReference type="WBParaSite" id="MhA1_Contig468.frz3.fgene1"/>
    </source>
</evidence>
<sequence>MNKQPLKYNSYDDLKASAELDKKFLYQLKRLDSNKCYKHFAEVESRARLRQLEGDDEEAFICYMRAWELYELIKDKNNKEFLNAPNRRDFYFKANGLMTSIQVLSENLQLRYDTLYGVDKIEKNVKETNQHESDIFELYIKPTSLLNFVERNNASILILDYREHKGRIIKCDLNNGEIIIVQLVPSNIVLGSLLHQMTKMLDISVRPTMEKISQFDLVVLMGDPDDITYQNGTKTKILYEALTTYNYHNRLKHPPLILEDGFRGWELSYPCYATETSNVPVFEKTFDEKFAFWIEENKKATRLNYINYPKLSILDLKKVDNDDSELPSSTTFKNNLSFADKLIPKRALMDNERMSDGKSQIPFSVDAMSESFSKKTLPLIDRSKKPSGFPNMQADSKENDKFVDDCSIRDKENLDLGRINKRLARPQVLGGARIASAGPSVATIPVHPTQPIQTPQPSRPTTPDRSTKKGVLQQSQQNNSLGTRGIISGCFSALIDIAWSGEYSAIRPFSFLDIFAKRVNSTLADRQQHDAQEFQIYLLDALHEDTNRVDKRRPFEQNYDGSNLIASAEDYIKQSRHFSSSPVNDIFNLLTVSVLQCKACSTRSACFEGLNQISVELPHNNLESGRIFRLKECLNTHFSTTTLDTPWDCPCCKTKQTATRTTKIWSYPQILIIHLKRFSFNSGRFVKNEVDVHFDIESFDLAPYTHSKSTFLQNKVEYNLFAVTNHTGTLNSGHYTSNVKNLQNENEWLHFDDENCTRIRNISSIVVLTKHAFLLYYVLGKPDDGKNVLL</sequence>
<dbReference type="PROSITE" id="PS00973">
    <property type="entry name" value="USP_2"/>
    <property type="match status" value="1"/>
</dbReference>
<dbReference type="Gene3D" id="3.40.250.10">
    <property type="entry name" value="Rhodanese-like domain"/>
    <property type="match status" value="1"/>
</dbReference>
<evidence type="ECO:0000313" key="6">
    <source>
        <dbReference type="Proteomes" id="UP000095281"/>
    </source>
</evidence>